<accession>A0A6V8KPK9</accession>
<reference evidence="2 3" key="2">
    <citation type="submission" date="2020-03" db="EMBL/GenBank/DDBJ databases">
        <authorList>
            <person name="Ichikawa N."/>
            <person name="Kimura A."/>
            <person name="Kitahashi Y."/>
            <person name="Uohara A."/>
        </authorList>
    </citation>
    <scope>NUCLEOTIDE SEQUENCE [LARGE SCALE GENOMIC DNA]</scope>
    <source>
        <strain evidence="2 3">NBRC 108639</strain>
    </source>
</reference>
<dbReference type="EMBL" id="BLPF01000002">
    <property type="protein sequence ID" value="GFJ82615.1"/>
    <property type="molecule type" value="Genomic_DNA"/>
</dbReference>
<name>A0A6V8KPK9_9ACTN</name>
<proteinExistence type="predicted"/>
<sequence length="286" mass="31985">MPLGEERLAAALAREGYFADEGLLTAVHLALFLGRPLLLEGEPGVGKTALASVLSRVLDRELIRLQCFEGLDSGQALYEWDYPKQLLRVRTAESRGEEIGDLYAEEFLLQRPLLRAVRCARGAVLLVDEIDRADSEFEAFLLEFLSDFQITVPELGTLRAAHVPVVVLTSNRTRELHDALRRRCLYHWIAFPDAERERAILHAHVPGLAQEAAAELVRAVQRIRELPLLKRPGIAESVDWARGAAALADGGDGWPRALRRALGLLVKDEEDTRVVQRHAEEVFGHR</sequence>
<dbReference type="InterPro" id="IPR027417">
    <property type="entry name" value="P-loop_NTPase"/>
</dbReference>
<dbReference type="SMART" id="SM00382">
    <property type="entry name" value="AAA"/>
    <property type="match status" value="1"/>
</dbReference>
<dbReference type="PANTHER" id="PTHR42759:SF1">
    <property type="entry name" value="MAGNESIUM-CHELATASE SUBUNIT CHLD"/>
    <property type="match status" value="1"/>
</dbReference>
<evidence type="ECO:0000259" key="1">
    <source>
        <dbReference type="SMART" id="SM00382"/>
    </source>
</evidence>
<dbReference type="CDD" id="cd00009">
    <property type="entry name" value="AAA"/>
    <property type="match status" value="1"/>
</dbReference>
<dbReference type="AlphaFoldDB" id="A0A6V8KPK9"/>
<keyword evidence="3" id="KW-1185">Reference proteome</keyword>
<organism evidence="2 3">
    <name type="scientific">Phytohabitans houttuyneae</name>
    <dbReference type="NCBI Taxonomy" id="1076126"/>
    <lineage>
        <taxon>Bacteria</taxon>
        <taxon>Bacillati</taxon>
        <taxon>Actinomycetota</taxon>
        <taxon>Actinomycetes</taxon>
        <taxon>Micromonosporales</taxon>
        <taxon>Micromonosporaceae</taxon>
    </lineage>
</organism>
<feature type="domain" description="AAA+ ATPase" evidence="1">
    <location>
        <begin position="33"/>
        <end position="195"/>
    </location>
</feature>
<dbReference type="Pfam" id="PF07728">
    <property type="entry name" value="AAA_5"/>
    <property type="match status" value="1"/>
</dbReference>
<reference evidence="2 3" key="1">
    <citation type="submission" date="2020-03" db="EMBL/GenBank/DDBJ databases">
        <title>Whole genome shotgun sequence of Phytohabitans houttuyneae NBRC 108639.</title>
        <authorList>
            <person name="Komaki H."/>
            <person name="Tamura T."/>
        </authorList>
    </citation>
    <scope>NUCLEOTIDE SEQUENCE [LARGE SCALE GENOMIC DNA]</scope>
    <source>
        <strain evidence="2 3">NBRC 108639</strain>
    </source>
</reference>
<evidence type="ECO:0000313" key="2">
    <source>
        <dbReference type="EMBL" id="GFJ82615.1"/>
    </source>
</evidence>
<dbReference type="InterPro" id="IPR050764">
    <property type="entry name" value="CbbQ/NirQ/NorQ/GpvN"/>
</dbReference>
<comment type="caution">
    <text evidence="2">The sequence shown here is derived from an EMBL/GenBank/DDBJ whole genome shotgun (WGS) entry which is preliminary data.</text>
</comment>
<dbReference type="RefSeq" id="WP_173063349.1">
    <property type="nucleotide sequence ID" value="NZ_BAABGO010000010.1"/>
</dbReference>
<dbReference type="GO" id="GO:0016887">
    <property type="term" value="F:ATP hydrolysis activity"/>
    <property type="evidence" value="ECO:0007669"/>
    <property type="project" value="InterPro"/>
</dbReference>
<dbReference type="PANTHER" id="PTHR42759">
    <property type="entry name" value="MOXR FAMILY PROTEIN"/>
    <property type="match status" value="1"/>
</dbReference>
<evidence type="ECO:0000313" key="3">
    <source>
        <dbReference type="Proteomes" id="UP000482800"/>
    </source>
</evidence>
<gene>
    <name evidence="2" type="ORF">Phou_067950</name>
</gene>
<dbReference type="GO" id="GO:0005524">
    <property type="term" value="F:ATP binding"/>
    <property type="evidence" value="ECO:0007669"/>
    <property type="project" value="InterPro"/>
</dbReference>
<dbReference type="InterPro" id="IPR003593">
    <property type="entry name" value="AAA+_ATPase"/>
</dbReference>
<protein>
    <submittedName>
        <fullName evidence="2">ATPase</fullName>
    </submittedName>
</protein>
<dbReference type="Proteomes" id="UP000482800">
    <property type="component" value="Unassembled WGS sequence"/>
</dbReference>
<dbReference type="SUPFAM" id="SSF52540">
    <property type="entry name" value="P-loop containing nucleoside triphosphate hydrolases"/>
    <property type="match status" value="1"/>
</dbReference>
<dbReference type="Gene3D" id="3.40.50.300">
    <property type="entry name" value="P-loop containing nucleotide triphosphate hydrolases"/>
    <property type="match status" value="1"/>
</dbReference>
<dbReference type="InterPro" id="IPR011704">
    <property type="entry name" value="ATPase_dyneun-rel_AAA"/>
</dbReference>